<evidence type="ECO:0000256" key="1">
    <source>
        <dbReference type="ARBA" id="ARBA00004141"/>
    </source>
</evidence>
<gene>
    <name evidence="5" type="ORF">SBAD_LOCUS952</name>
</gene>
<dbReference type="Pfam" id="PF05277">
    <property type="entry name" value="DUF726"/>
    <property type="match status" value="1"/>
</dbReference>
<evidence type="ECO:0000313" key="7">
    <source>
        <dbReference type="WBParaSite" id="SBAD_0000098201-mRNA-1"/>
    </source>
</evidence>
<dbReference type="InterPro" id="IPR007941">
    <property type="entry name" value="DUF726"/>
</dbReference>
<dbReference type="Proteomes" id="UP000270296">
    <property type="component" value="Unassembled WGS sequence"/>
</dbReference>
<evidence type="ECO:0000256" key="2">
    <source>
        <dbReference type="ARBA" id="ARBA00022692"/>
    </source>
</evidence>
<evidence type="ECO:0000313" key="5">
    <source>
        <dbReference type="EMBL" id="VDO92731.1"/>
    </source>
</evidence>
<protein>
    <submittedName>
        <fullName evidence="5 7">Uncharacterized protein</fullName>
    </submittedName>
</protein>
<proteinExistence type="predicted"/>
<keyword evidence="4" id="KW-0472">Membrane</keyword>
<evidence type="ECO:0000256" key="4">
    <source>
        <dbReference type="ARBA" id="ARBA00023136"/>
    </source>
</evidence>
<evidence type="ECO:0000256" key="3">
    <source>
        <dbReference type="ARBA" id="ARBA00022989"/>
    </source>
</evidence>
<keyword evidence="6" id="KW-1185">Reference proteome</keyword>
<organism evidence="7">
    <name type="scientific">Soboliphyme baturini</name>
    <dbReference type="NCBI Taxonomy" id="241478"/>
    <lineage>
        <taxon>Eukaryota</taxon>
        <taxon>Metazoa</taxon>
        <taxon>Ecdysozoa</taxon>
        <taxon>Nematoda</taxon>
        <taxon>Enoplea</taxon>
        <taxon>Dorylaimia</taxon>
        <taxon>Dioctophymatida</taxon>
        <taxon>Dioctophymatoidea</taxon>
        <taxon>Soboliphymatidae</taxon>
        <taxon>Soboliphyme</taxon>
    </lineage>
</organism>
<comment type="subcellular location">
    <subcellularLocation>
        <location evidence="1">Membrane</location>
        <topology evidence="1">Multi-pass membrane protein</topology>
    </subcellularLocation>
</comment>
<accession>A0A183IBF8</accession>
<evidence type="ECO:0000313" key="6">
    <source>
        <dbReference type="Proteomes" id="UP000270296"/>
    </source>
</evidence>
<sequence length="108" mass="12132">MRCIRTALASGPAGHRKGHKQHMERLRSSFERRWITFGGGTPVLEAWQPAGPSASLQPQCLQIMAKRNRCDGTVEDAIFLGDPLAGVENDWQRILSVVSWCVIYGYYK</sequence>
<dbReference type="AlphaFoldDB" id="A0A183IBF8"/>
<dbReference type="GO" id="GO:0016020">
    <property type="term" value="C:membrane"/>
    <property type="evidence" value="ECO:0007669"/>
    <property type="project" value="UniProtKB-SubCell"/>
</dbReference>
<reference evidence="5 6" key="2">
    <citation type="submission" date="2018-11" db="EMBL/GenBank/DDBJ databases">
        <authorList>
            <consortium name="Pathogen Informatics"/>
        </authorList>
    </citation>
    <scope>NUCLEOTIDE SEQUENCE [LARGE SCALE GENOMIC DNA]</scope>
</reference>
<reference evidence="7" key="1">
    <citation type="submission" date="2016-06" db="UniProtKB">
        <authorList>
            <consortium name="WormBaseParasite"/>
        </authorList>
    </citation>
    <scope>IDENTIFICATION</scope>
</reference>
<keyword evidence="2" id="KW-0812">Transmembrane</keyword>
<dbReference type="EMBL" id="UZAM01006667">
    <property type="protein sequence ID" value="VDO92731.1"/>
    <property type="molecule type" value="Genomic_DNA"/>
</dbReference>
<dbReference type="WBParaSite" id="SBAD_0000098201-mRNA-1">
    <property type="protein sequence ID" value="SBAD_0000098201-mRNA-1"/>
    <property type="gene ID" value="SBAD_0000098201"/>
</dbReference>
<name>A0A183IBF8_9BILA</name>
<keyword evidence="3" id="KW-1133">Transmembrane helix</keyword>